<evidence type="ECO:0000256" key="1">
    <source>
        <dbReference type="SAM" id="MobiDB-lite"/>
    </source>
</evidence>
<dbReference type="Proteomes" id="UP000275408">
    <property type="component" value="Unassembled WGS sequence"/>
</dbReference>
<organism evidence="2 3">
    <name type="scientific">Pocillopora damicornis</name>
    <name type="common">Cauliflower coral</name>
    <name type="synonym">Millepora damicornis</name>
    <dbReference type="NCBI Taxonomy" id="46731"/>
    <lineage>
        <taxon>Eukaryota</taxon>
        <taxon>Metazoa</taxon>
        <taxon>Cnidaria</taxon>
        <taxon>Anthozoa</taxon>
        <taxon>Hexacorallia</taxon>
        <taxon>Scleractinia</taxon>
        <taxon>Astrocoeniina</taxon>
        <taxon>Pocilloporidae</taxon>
        <taxon>Pocillopora</taxon>
    </lineage>
</organism>
<dbReference type="AlphaFoldDB" id="A0A3M6US16"/>
<accession>A0A3M6US16</accession>
<reference evidence="2 3" key="1">
    <citation type="journal article" date="2018" name="Sci. Rep.">
        <title>Comparative analysis of the Pocillopora damicornis genome highlights role of immune system in coral evolution.</title>
        <authorList>
            <person name="Cunning R."/>
            <person name="Bay R.A."/>
            <person name="Gillette P."/>
            <person name="Baker A.C."/>
            <person name="Traylor-Knowles N."/>
        </authorList>
    </citation>
    <scope>NUCLEOTIDE SEQUENCE [LARGE SCALE GENOMIC DNA]</scope>
    <source>
        <strain evidence="2">RSMAS</strain>
        <tissue evidence="2">Whole animal</tissue>
    </source>
</reference>
<sequence>MQKPNDLDDDVSHPKKTCTFQLQHNGVFITKTSLDTDKVLKSKPGMGCLLYEARQTTKIQSTSELNLQKRIQEINPKLALAQIMNPRSDKNNFKVCCDVDSVSRREQTNNEITIDQFPRLPLKVSDNFQGPTDITAEEQTLLQDITVTVDELNKIEQATRGQSNSDEWKKQRKLRMTASNFARTTKRKR</sequence>
<feature type="region of interest" description="Disordered" evidence="1">
    <location>
        <begin position="158"/>
        <end position="189"/>
    </location>
</feature>
<keyword evidence="3" id="KW-1185">Reference proteome</keyword>
<evidence type="ECO:0000313" key="3">
    <source>
        <dbReference type="Proteomes" id="UP000275408"/>
    </source>
</evidence>
<protein>
    <submittedName>
        <fullName evidence="2">Uncharacterized protein</fullName>
    </submittedName>
</protein>
<gene>
    <name evidence="2" type="ORF">pdam_00008796</name>
</gene>
<proteinExistence type="predicted"/>
<dbReference type="EMBL" id="RCHS01000841">
    <property type="protein sequence ID" value="RMX56442.1"/>
    <property type="molecule type" value="Genomic_DNA"/>
</dbReference>
<comment type="caution">
    <text evidence="2">The sequence shown here is derived from an EMBL/GenBank/DDBJ whole genome shotgun (WGS) entry which is preliminary data.</text>
</comment>
<name>A0A3M6US16_POCDA</name>
<evidence type="ECO:0000313" key="2">
    <source>
        <dbReference type="EMBL" id="RMX56442.1"/>
    </source>
</evidence>